<reference evidence="1" key="1">
    <citation type="submission" date="2014-09" db="EMBL/GenBank/DDBJ databases">
        <authorList>
            <person name="Magalhaes I.L.F."/>
            <person name="Oliveira U."/>
            <person name="Santos F.R."/>
            <person name="Vidigal T.H.D.A."/>
            <person name="Brescovit A.D."/>
            <person name="Santos A.J."/>
        </authorList>
    </citation>
    <scope>NUCLEOTIDE SEQUENCE</scope>
    <source>
        <tissue evidence="1">Shoot tissue taken approximately 20 cm above the soil surface</tissue>
    </source>
</reference>
<evidence type="ECO:0000313" key="1">
    <source>
        <dbReference type="EMBL" id="JAD34352.1"/>
    </source>
</evidence>
<organism evidence="1">
    <name type="scientific">Arundo donax</name>
    <name type="common">Giant reed</name>
    <name type="synonym">Donax arundinaceus</name>
    <dbReference type="NCBI Taxonomy" id="35708"/>
    <lineage>
        <taxon>Eukaryota</taxon>
        <taxon>Viridiplantae</taxon>
        <taxon>Streptophyta</taxon>
        <taxon>Embryophyta</taxon>
        <taxon>Tracheophyta</taxon>
        <taxon>Spermatophyta</taxon>
        <taxon>Magnoliopsida</taxon>
        <taxon>Liliopsida</taxon>
        <taxon>Poales</taxon>
        <taxon>Poaceae</taxon>
        <taxon>PACMAD clade</taxon>
        <taxon>Arundinoideae</taxon>
        <taxon>Arundineae</taxon>
        <taxon>Arundo</taxon>
    </lineage>
</organism>
<reference evidence="1" key="2">
    <citation type="journal article" date="2015" name="Data Brief">
        <title>Shoot transcriptome of the giant reed, Arundo donax.</title>
        <authorList>
            <person name="Barrero R.A."/>
            <person name="Guerrero F.D."/>
            <person name="Moolhuijzen P."/>
            <person name="Goolsby J.A."/>
            <person name="Tidwell J."/>
            <person name="Bellgard S.E."/>
            <person name="Bellgard M.I."/>
        </authorList>
    </citation>
    <scope>NUCLEOTIDE SEQUENCE</scope>
    <source>
        <tissue evidence="1">Shoot tissue taken approximately 20 cm above the soil surface</tissue>
    </source>
</reference>
<name>A0A0A8ZHJ6_ARUDO</name>
<accession>A0A0A8ZHJ6</accession>
<dbReference type="AlphaFoldDB" id="A0A0A8ZHJ6"/>
<dbReference type="EMBL" id="GBRH01263543">
    <property type="protein sequence ID" value="JAD34352.1"/>
    <property type="molecule type" value="Transcribed_RNA"/>
</dbReference>
<proteinExistence type="predicted"/>
<protein>
    <submittedName>
        <fullName evidence="1">Uncharacterized protein</fullName>
    </submittedName>
</protein>
<sequence length="48" mass="5690">MYRKLFIKVIKSRRRAINNLLSNVRLRRPSKMCKPVLQNKLSSGFTRA</sequence>